<accession>A0ABW5IWK2</accession>
<name>A0ABW5IWK2_9FLAO</name>
<feature type="domain" description="GIY-YIG" evidence="2">
    <location>
        <begin position="1"/>
        <end position="79"/>
    </location>
</feature>
<evidence type="ECO:0000313" key="4">
    <source>
        <dbReference type="Proteomes" id="UP001597468"/>
    </source>
</evidence>
<dbReference type="EMBL" id="JBHULT010000005">
    <property type="protein sequence ID" value="MFD2516500.1"/>
    <property type="molecule type" value="Genomic_DNA"/>
</dbReference>
<dbReference type="PANTHER" id="PTHR34477">
    <property type="entry name" value="UPF0213 PROTEIN YHBQ"/>
    <property type="match status" value="1"/>
</dbReference>
<evidence type="ECO:0000313" key="3">
    <source>
        <dbReference type="EMBL" id="MFD2516500.1"/>
    </source>
</evidence>
<keyword evidence="4" id="KW-1185">Reference proteome</keyword>
<comment type="caution">
    <text evidence="3">The sequence shown here is derived from an EMBL/GenBank/DDBJ whole genome shotgun (WGS) entry which is preliminary data.</text>
</comment>
<dbReference type="Gene3D" id="3.40.1440.10">
    <property type="entry name" value="GIY-YIG endonuclease"/>
    <property type="match status" value="1"/>
</dbReference>
<sequence>MYYVYVIYSSNFDEYYIGMTDALNRRLEEHNNGKNRSTKAYRPWEMVYNESLDSRELARKREKYLKSAAGRRWRKKFIRPRGATE</sequence>
<dbReference type="Pfam" id="PF01541">
    <property type="entry name" value="GIY-YIG"/>
    <property type="match status" value="1"/>
</dbReference>
<evidence type="ECO:0000259" key="2">
    <source>
        <dbReference type="PROSITE" id="PS50164"/>
    </source>
</evidence>
<dbReference type="SUPFAM" id="SSF82771">
    <property type="entry name" value="GIY-YIG endonuclease"/>
    <property type="match status" value="1"/>
</dbReference>
<dbReference type="RefSeq" id="WP_380747647.1">
    <property type="nucleotide sequence ID" value="NZ_JBHULT010000005.1"/>
</dbReference>
<protein>
    <submittedName>
        <fullName evidence="3">GIY-YIG nuclease family protein</fullName>
    </submittedName>
</protein>
<evidence type="ECO:0000256" key="1">
    <source>
        <dbReference type="ARBA" id="ARBA00007435"/>
    </source>
</evidence>
<dbReference type="PROSITE" id="PS50164">
    <property type="entry name" value="GIY_YIG"/>
    <property type="match status" value="1"/>
</dbReference>
<dbReference type="CDD" id="cd10449">
    <property type="entry name" value="GIY-YIG_SLX1_like"/>
    <property type="match status" value="1"/>
</dbReference>
<dbReference type="InterPro" id="IPR035901">
    <property type="entry name" value="GIY-YIG_endonuc_sf"/>
</dbReference>
<comment type="similarity">
    <text evidence="1">Belongs to the UPF0213 family.</text>
</comment>
<gene>
    <name evidence="3" type="ORF">ACFSTG_01190</name>
</gene>
<dbReference type="InterPro" id="IPR050190">
    <property type="entry name" value="UPF0213_domain"/>
</dbReference>
<organism evidence="3 4">
    <name type="scientific">Salinimicrobium flavum</name>
    <dbReference type="NCBI Taxonomy" id="1737065"/>
    <lineage>
        <taxon>Bacteria</taxon>
        <taxon>Pseudomonadati</taxon>
        <taxon>Bacteroidota</taxon>
        <taxon>Flavobacteriia</taxon>
        <taxon>Flavobacteriales</taxon>
        <taxon>Flavobacteriaceae</taxon>
        <taxon>Salinimicrobium</taxon>
    </lineage>
</organism>
<proteinExistence type="inferred from homology"/>
<reference evidence="4" key="1">
    <citation type="journal article" date="2019" name="Int. J. Syst. Evol. Microbiol.">
        <title>The Global Catalogue of Microorganisms (GCM) 10K type strain sequencing project: providing services to taxonomists for standard genome sequencing and annotation.</title>
        <authorList>
            <consortium name="The Broad Institute Genomics Platform"/>
            <consortium name="The Broad Institute Genome Sequencing Center for Infectious Disease"/>
            <person name="Wu L."/>
            <person name="Ma J."/>
        </authorList>
    </citation>
    <scope>NUCLEOTIDE SEQUENCE [LARGE SCALE GENOMIC DNA]</scope>
    <source>
        <strain evidence="4">KCTC 42585</strain>
    </source>
</reference>
<dbReference type="PANTHER" id="PTHR34477:SF1">
    <property type="entry name" value="UPF0213 PROTEIN YHBQ"/>
    <property type="match status" value="1"/>
</dbReference>
<dbReference type="InterPro" id="IPR000305">
    <property type="entry name" value="GIY-YIG_endonuc"/>
</dbReference>
<dbReference type="Proteomes" id="UP001597468">
    <property type="component" value="Unassembled WGS sequence"/>
</dbReference>